<reference evidence="1 2" key="1">
    <citation type="submission" date="2019-07" db="EMBL/GenBank/DDBJ databases">
        <authorList>
            <person name="Kim J."/>
        </authorList>
    </citation>
    <scope>NUCLEOTIDE SEQUENCE [LARGE SCALE GENOMIC DNA]</scope>
    <source>
        <strain evidence="1 2">G13</strain>
    </source>
</reference>
<name>A0A559JX62_9BACL</name>
<protein>
    <submittedName>
        <fullName evidence="1">Uncharacterized protein</fullName>
    </submittedName>
</protein>
<evidence type="ECO:0000313" key="2">
    <source>
        <dbReference type="Proteomes" id="UP000316330"/>
    </source>
</evidence>
<sequence length="151" mass="17864">MESLNGLFLERMKTLVHCHTGLPLIELDIDYYEKATMFMGYNLKEKLIAYNLPMYEPNKSQIPELAHLSLEEFFEIAVYHEIGHHLDYIANPNRKLYREILVEDATIEFILEGEMNAYRYARDLVPGHLISYYDILNQFNIEKYNKIANEP</sequence>
<dbReference type="RefSeq" id="WP_144698022.1">
    <property type="nucleotide sequence ID" value="NZ_VNJJ01000001.1"/>
</dbReference>
<accession>A0A559JX62</accession>
<dbReference type="OrthoDB" id="2965969at2"/>
<evidence type="ECO:0000313" key="1">
    <source>
        <dbReference type="EMBL" id="TVY04471.1"/>
    </source>
</evidence>
<proteinExistence type="predicted"/>
<dbReference type="AlphaFoldDB" id="A0A559JX62"/>
<gene>
    <name evidence="1" type="ORF">FPZ45_02505</name>
</gene>
<organism evidence="1 2">
    <name type="scientific">Cohnella terricola</name>
    <dbReference type="NCBI Taxonomy" id="1289167"/>
    <lineage>
        <taxon>Bacteria</taxon>
        <taxon>Bacillati</taxon>
        <taxon>Bacillota</taxon>
        <taxon>Bacilli</taxon>
        <taxon>Bacillales</taxon>
        <taxon>Paenibacillaceae</taxon>
        <taxon>Cohnella</taxon>
    </lineage>
</organism>
<keyword evidence="2" id="KW-1185">Reference proteome</keyword>
<comment type="caution">
    <text evidence="1">The sequence shown here is derived from an EMBL/GenBank/DDBJ whole genome shotgun (WGS) entry which is preliminary data.</text>
</comment>
<dbReference type="Proteomes" id="UP000316330">
    <property type="component" value="Unassembled WGS sequence"/>
</dbReference>
<dbReference type="EMBL" id="VNJJ01000001">
    <property type="protein sequence ID" value="TVY04471.1"/>
    <property type="molecule type" value="Genomic_DNA"/>
</dbReference>